<evidence type="ECO:0000259" key="4">
    <source>
        <dbReference type="PROSITE" id="PS50600"/>
    </source>
</evidence>
<sequence length="740" mass="84876">MNQNYWEDDSIPNFNIEFTVEDMVAMLDNTRPDTTKLAKAPRIRVRAAWTVLDRIKKKMTGNLEHRLRQTVFGHYLDLESVICESPLLLCVARHQIPSDNPSNGISYVFGNDFIHFTPIQFCLITGFRFGQITNTIFNGSPSSFSSRNFPGIRDVKLPHLEDAFDSGWSQLSEDDCLRICLLMLLELGFKGTQRFESIDKMVLNLVDDLEAWNNFPWGSYLWQSTYVHVYDLSRRHQQGNAGFSLPGCVWPFKPNSDTMHDSGDIPNDGVADGFEGYATLTPMATQTAATQTARKRRSAIHDGGNVSNTDELQSALVEKFISILDLNNEKLSSIIDAKFEAKLMSLSLHHGRVHSVGKPEVDSFVKFNDVGDNEVATVSLQPCDDLVFNDTEQLVHDAPTAAVRRSERLVKPGPSMLSPFVLFKNVSKRNKNKEDSTCTDKQIQKIRDWYMIERSLVNKTDSRTRKLGKTMAGEVGPQFWSSLLGDDGSGWLSDDHLYGWMIKMYEQRNDTDRWSILPPYFQLTVIQCDAHRRMEGYFNGSLIPIPPISQVDEVYVPLNIKNVHWILGVFHLRNRTLTIYDRFVISYIYYQYSALNFLQFTYSYMRSLFQCQTLVQDRTEVIYHINFAFDIWLRINGYYSADEPVKLSLPFKVVYPSQVPQQSGSLGDCGVWVCILMERLINKEPISREENTAKAAYQMRQRLAIMFYDSLLPENFDLVSTCQSFENDEDEQLHEKVVDP</sequence>
<feature type="domain" description="Ubiquitin-like protease family profile" evidence="4">
    <location>
        <begin position="455"/>
        <end position="680"/>
    </location>
</feature>
<evidence type="ECO:0000313" key="5">
    <source>
        <dbReference type="EMBL" id="KAF5780308.1"/>
    </source>
</evidence>
<proteinExistence type="inferred from homology"/>
<dbReference type="InterPro" id="IPR038765">
    <property type="entry name" value="Papain-like_cys_pep_sf"/>
</dbReference>
<comment type="similarity">
    <text evidence="1">Belongs to the peptidase C48 family.</text>
</comment>
<dbReference type="InterPro" id="IPR003653">
    <property type="entry name" value="Peptidase_C48_C"/>
</dbReference>
<dbReference type="GO" id="GO:0006508">
    <property type="term" value="P:proteolysis"/>
    <property type="evidence" value="ECO:0007669"/>
    <property type="project" value="UniProtKB-KW"/>
</dbReference>
<protein>
    <submittedName>
        <fullName evidence="5">Ulp1 protease family catalytic domain, papain-like cysteine peptidase superfamily</fullName>
    </submittedName>
</protein>
<comment type="caution">
    <text evidence="5">The sequence shown here is derived from an EMBL/GenBank/DDBJ whole genome shotgun (WGS) entry which is preliminary data.</text>
</comment>
<dbReference type="PROSITE" id="PS50600">
    <property type="entry name" value="ULP_PROTEASE"/>
    <property type="match status" value="1"/>
</dbReference>
<dbReference type="Gramene" id="mRNA:HanXRQr2_Chr11g0470441">
    <property type="protein sequence ID" value="mRNA:HanXRQr2_Chr11g0470441"/>
    <property type="gene ID" value="HanXRQr2_Chr11g0470441"/>
</dbReference>
<keyword evidence="6" id="KW-1185">Reference proteome</keyword>
<dbReference type="EMBL" id="MNCJ02000326">
    <property type="protein sequence ID" value="KAF5780308.1"/>
    <property type="molecule type" value="Genomic_DNA"/>
</dbReference>
<evidence type="ECO:0000256" key="3">
    <source>
        <dbReference type="ARBA" id="ARBA00022801"/>
    </source>
</evidence>
<gene>
    <name evidence="5" type="ORF">HanXRQr2_Chr11g0470441</name>
</gene>
<reference evidence="5" key="1">
    <citation type="journal article" date="2017" name="Nature">
        <title>The sunflower genome provides insights into oil metabolism, flowering and Asterid evolution.</title>
        <authorList>
            <person name="Badouin H."/>
            <person name="Gouzy J."/>
            <person name="Grassa C.J."/>
            <person name="Murat F."/>
            <person name="Staton S.E."/>
            <person name="Cottret L."/>
            <person name="Lelandais-Briere C."/>
            <person name="Owens G.L."/>
            <person name="Carrere S."/>
            <person name="Mayjonade B."/>
            <person name="Legrand L."/>
            <person name="Gill N."/>
            <person name="Kane N.C."/>
            <person name="Bowers J.E."/>
            <person name="Hubner S."/>
            <person name="Bellec A."/>
            <person name="Berard A."/>
            <person name="Berges H."/>
            <person name="Blanchet N."/>
            <person name="Boniface M.C."/>
            <person name="Brunel D."/>
            <person name="Catrice O."/>
            <person name="Chaidir N."/>
            <person name="Claudel C."/>
            <person name="Donnadieu C."/>
            <person name="Faraut T."/>
            <person name="Fievet G."/>
            <person name="Helmstetter N."/>
            <person name="King M."/>
            <person name="Knapp S.J."/>
            <person name="Lai Z."/>
            <person name="Le Paslier M.C."/>
            <person name="Lippi Y."/>
            <person name="Lorenzon L."/>
            <person name="Mandel J.R."/>
            <person name="Marage G."/>
            <person name="Marchand G."/>
            <person name="Marquand E."/>
            <person name="Bret-Mestries E."/>
            <person name="Morien E."/>
            <person name="Nambeesan S."/>
            <person name="Nguyen T."/>
            <person name="Pegot-Espagnet P."/>
            <person name="Pouilly N."/>
            <person name="Raftis F."/>
            <person name="Sallet E."/>
            <person name="Schiex T."/>
            <person name="Thomas J."/>
            <person name="Vandecasteele C."/>
            <person name="Vares D."/>
            <person name="Vear F."/>
            <person name="Vautrin S."/>
            <person name="Crespi M."/>
            <person name="Mangin B."/>
            <person name="Burke J.M."/>
            <person name="Salse J."/>
            <person name="Munos S."/>
            <person name="Vincourt P."/>
            <person name="Rieseberg L.H."/>
            <person name="Langlade N.B."/>
        </authorList>
    </citation>
    <scope>NUCLEOTIDE SEQUENCE</scope>
    <source>
        <tissue evidence="5">Leaves</tissue>
    </source>
</reference>
<keyword evidence="2 5" id="KW-0645">Protease</keyword>
<dbReference type="InterPro" id="IPR015410">
    <property type="entry name" value="DUF1985"/>
</dbReference>
<dbReference type="GO" id="GO:0008234">
    <property type="term" value="F:cysteine-type peptidase activity"/>
    <property type="evidence" value="ECO:0007669"/>
    <property type="project" value="InterPro"/>
</dbReference>
<dbReference type="Gene3D" id="3.40.395.10">
    <property type="entry name" value="Adenoviral Proteinase, Chain A"/>
    <property type="match status" value="1"/>
</dbReference>
<dbReference type="SUPFAM" id="SSF54001">
    <property type="entry name" value="Cysteine proteinases"/>
    <property type="match status" value="1"/>
</dbReference>
<dbReference type="AlphaFoldDB" id="A0A9K3MYX6"/>
<evidence type="ECO:0000313" key="6">
    <source>
        <dbReference type="Proteomes" id="UP000215914"/>
    </source>
</evidence>
<dbReference type="Pfam" id="PF09331">
    <property type="entry name" value="DUF1985"/>
    <property type="match status" value="1"/>
</dbReference>
<evidence type="ECO:0000256" key="1">
    <source>
        <dbReference type="ARBA" id="ARBA00005234"/>
    </source>
</evidence>
<reference evidence="5" key="2">
    <citation type="submission" date="2020-06" db="EMBL/GenBank/DDBJ databases">
        <title>Helianthus annuus Genome sequencing and assembly Release 2.</title>
        <authorList>
            <person name="Gouzy J."/>
            <person name="Langlade N."/>
            <person name="Munos S."/>
        </authorList>
    </citation>
    <scope>NUCLEOTIDE SEQUENCE</scope>
    <source>
        <tissue evidence="5">Leaves</tissue>
    </source>
</reference>
<keyword evidence="3" id="KW-0378">Hydrolase</keyword>
<organism evidence="5 6">
    <name type="scientific">Helianthus annuus</name>
    <name type="common">Common sunflower</name>
    <dbReference type="NCBI Taxonomy" id="4232"/>
    <lineage>
        <taxon>Eukaryota</taxon>
        <taxon>Viridiplantae</taxon>
        <taxon>Streptophyta</taxon>
        <taxon>Embryophyta</taxon>
        <taxon>Tracheophyta</taxon>
        <taxon>Spermatophyta</taxon>
        <taxon>Magnoliopsida</taxon>
        <taxon>eudicotyledons</taxon>
        <taxon>Gunneridae</taxon>
        <taxon>Pentapetalae</taxon>
        <taxon>asterids</taxon>
        <taxon>campanulids</taxon>
        <taxon>Asterales</taxon>
        <taxon>Asteraceae</taxon>
        <taxon>Asteroideae</taxon>
        <taxon>Heliantheae alliance</taxon>
        <taxon>Heliantheae</taxon>
        <taxon>Helianthus</taxon>
    </lineage>
</organism>
<dbReference type="Pfam" id="PF02902">
    <property type="entry name" value="Peptidase_C48"/>
    <property type="match status" value="1"/>
</dbReference>
<name>A0A9K3MYX6_HELAN</name>
<dbReference type="PANTHER" id="PTHR48449">
    <property type="entry name" value="DUF1985 DOMAIN-CONTAINING PROTEIN"/>
    <property type="match status" value="1"/>
</dbReference>
<dbReference type="PANTHER" id="PTHR48449:SF1">
    <property type="entry name" value="DUF1985 DOMAIN-CONTAINING PROTEIN"/>
    <property type="match status" value="1"/>
</dbReference>
<accession>A0A9K3MYX6</accession>
<evidence type="ECO:0000256" key="2">
    <source>
        <dbReference type="ARBA" id="ARBA00022670"/>
    </source>
</evidence>
<dbReference type="Proteomes" id="UP000215914">
    <property type="component" value="Unassembled WGS sequence"/>
</dbReference>